<evidence type="ECO:0000256" key="4">
    <source>
        <dbReference type="ARBA" id="ARBA00012925"/>
    </source>
</evidence>
<dbReference type="GO" id="GO:0004089">
    <property type="term" value="F:carbonate dehydratase activity"/>
    <property type="evidence" value="ECO:0007669"/>
    <property type="project" value="UniProtKB-UniRule"/>
</dbReference>
<dbReference type="Pfam" id="PF00194">
    <property type="entry name" value="Carb_anhydrase"/>
    <property type="match status" value="2"/>
</dbReference>
<keyword evidence="10" id="KW-0732">Signal</keyword>
<proteinExistence type="inferred from homology"/>
<dbReference type="EC" id="4.2.1.1" evidence="4 10"/>
<sequence length="452" mass="52185">MAVTVWLVFLGSLCVGTVDSAGYLGRLPHHEGQCYFEDINKAHFSYDRGSCREPENWCCLHKCWATCGSDERQSPRNIDTSGAKVWDLPLQILGKSSRVPATVLNTGHSPHFTVKQDKSNFILCLSHIHGTCPGDKYVFQDLHIHLGRDERKGSEHAIDGRHYPMEAHMVFYNSKYGNMSKAKSKADGLVVVGVMIQAHNRHKDDDDDTEEAKDEYERGDDNERYDLEEHNKHEDADDANEEEEDEYERGDDNERSEWEKAHNNRYTYTRECCGRRQNGDEGRPEKKCYKGSGKCKIRFARTLSYLMETYFEKVKEYHNGEKPEHGGEGGNSTDKCDHEICNEKPSDEFIEQICQRKNNDESEYEVKVDCGISPYDVLPNDQRFYTYEGSLTTPPCYESVQWVMYKCPIRVSRRAFKALQAVKDAEGHPIKEYGVRRPLQDNPKPVFKNFIW</sequence>
<dbReference type="GO" id="GO:0008270">
    <property type="term" value="F:zinc ion binding"/>
    <property type="evidence" value="ECO:0007669"/>
    <property type="project" value="UniProtKB-UniRule"/>
</dbReference>
<dbReference type="Proteomes" id="UP000694844">
    <property type="component" value="Chromosome 5"/>
</dbReference>
<dbReference type="PANTHER" id="PTHR18952:SF265">
    <property type="entry name" value="CARBONIC ANHYDRASE"/>
    <property type="match status" value="1"/>
</dbReference>
<evidence type="ECO:0000313" key="14">
    <source>
        <dbReference type="RefSeq" id="XP_022342986.1"/>
    </source>
</evidence>
<dbReference type="GO" id="GO:0005576">
    <property type="term" value="C:extracellular region"/>
    <property type="evidence" value="ECO:0007669"/>
    <property type="project" value="UniProtKB-SubCell"/>
</dbReference>
<dbReference type="InterPro" id="IPR018338">
    <property type="entry name" value="Carbonic_anhydrase_a-class_CS"/>
</dbReference>
<dbReference type="Gene3D" id="3.10.200.10">
    <property type="entry name" value="Alpha carbonic anhydrase"/>
    <property type="match status" value="2"/>
</dbReference>
<comment type="cofactor">
    <cofactor evidence="10">
        <name>Zn(2+)</name>
        <dbReference type="ChEBI" id="CHEBI:29105"/>
    </cofactor>
</comment>
<evidence type="ECO:0000256" key="1">
    <source>
        <dbReference type="ARBA" id="ARBA00002904"/>
    </source>
</evidence>
<feature type="region of interest" description="Disordered" evidence="11">
    <location>
        <begin position="201"/>
        <end position="261"/>
    </location>
</feature>
<evidence type="ECO:0000256" key="6">
    <source>
        <dbReference type="ARBA" id="ARBA00022723"/>
    </source>
</evidence>
<dbReference type="KEGG" id="cvn:111136431"/>
<evidence type="ECO:0000256" key="9">
    <source>
        <dbReference type="ARBA" id="ARBA00048348"/>
    </source>
</evidence>
<keyword evidence="5" id="KW-0964">Secreted</keyword>
<feature type="compositionally biased region" description="Basic and acidic residues" evidence="11">
    <location>
        <begin position="250"/>
        <end position="261"/>
    </location>
</feature>
<dbReference type="RefSeq" id="XP_022342986.1">
    <property type="nucleotide sequence ID" value="XM_022487278.1"/>
</dbReference>
<evidence type="ECO:0000313" key="13">
    <source>
        <dbReference type="Proteomes" id="UP000694844"/>
    </source>
</evidence>
<dbReference type="PROSITE" id="PS51144">
    <property type="entry name" value="ALPHA_CA_2"/>
    <property type="match status" value="1"/>
</dbReference>
<keyword evidence="13" id="KW-1185">Reference proteome</keyword>
<feature type="domain" description="Alpha-carbonic anhydrase" evidence="12">
    <location>
        <begin position="42"/>
        <end position="452"/>
    </location>
</feature>
<evidence type="ECO:0000256" key="10">
    <source>
        <dbReference type="RuleBase" id="RU367011"/>
    </source>
</evidence>
<feature type="compositionally biased region" description="Acidic residues" evidence="11">
    <location>
        <begin position="236"/>
        <end position="249"/>
    </location>
</feature>
<dbReference type="InterPro" id="IPR023561">
    <property type="entry name" value="Carbonic_anhydrase_a-class"/>
</dbReference>
<keyword evidence="8 10" id="KW-0456">Lyase</keyword>
<name>A0A8B8ESQ8_CRAVI</name>
<evidence type="ECO:0000256" key="3">
    <source>
        <dbReference type="ARBA" id="ARBA00010718"/>
    </source>
</evidence>
<dbReference type="SMART" id="SM01057">
    <property type="entry name" value="Carb_anhydrase"/>
    <property type="match status" value="1"/>
</dbReference>
<evidence type="ECO:0000256" key="11">
    <source>
        <dbReference type="SAM" id="MobiDB-lite"/>
    </source>
</evidence>
<comment type="similarity">
    <text evidence="3 10">Belongs to the alpha-carbonic anhydrase family.</text>
</comment>
<dbReference type="OrthoDB" id="6144762at2759"/>
<comment type="subcellular location">
    <subcellularLocation>
        <location evidence="2">Secreted</location>
    </subcellularLocation>
</comment>
<feature type="chain" id="PRO_5034745485" description="Carbonic anhydrase" evidence="10">
    <location>
        <begin position="21"/>
        <end position="452"/>
    </location>
</feature>
<evidence type="ECO:0000256" key="8">
    <source>
        <dbReference type="ARBA" id="ARBA00023239"/>
    </source>
</evidence>
<dbReference type="PROSITE" id="PS00162">
    <property type="entry name" value="ALPHA_CA_1"/>
    <property type="match status" value="1"/>
</dbReference>
<dbReference type="GeneID" id="111136431"/>
<dbReference type="AlphaFoldDB" id="A0A8B8ESQ8"/>
<comment type="catalytic activity">
    <reaction evidence="9 10">
        <text>hydrogencarbonate + H(+) = CO2 + H2O</text>
        <dbReference type="Rhea" id="RHEA:10748"/>
        <dbReference type="ChEBI" id="CHEBI:15377"/>
        <dbReference type="ChEBI" id="CHEBI:15378"/>
        <dbReference type="ChEBI" id="CHEBI:16526"/>
        <dbReference type="ChEBI" id="CHEBI:17544"/>
        <dbReference type="EC" id="4.2.1.1"/>
    </reaction>
</comment>
<dbReference type="CDD" id="cd00326">
    <property type="entry name" value="alpha_CA"/>
    <property type="match status" value="1"/>
</dbReference>
<evidence type="ECO:0000256" key="7">
    <source>
        <dbReference type="ARBA" id="ARBA00022833"/>
    </source>
</evidence>
<dbReference type="PANTHER" id="PTHR18952">
    <property type="entry name" value="CARBONIC ANHYDRASE"/>
    <property type="match status" value="1"/>
</dbReference>
<evidence type="ECO:0000256" key="5">
    <source>
        <dbReference type="ARBA" id="ARBA00022525"/>
    </source>
</evidence>
<comment type="function">
    <text evidence="1 10">Reversible hydration of carbon dioxide.</text>
</comment>
<protein>
    <recommendedName>
        <fullName evidence="4 10">Carbonic anhydrase</fullName>
        <ecNumber evidence="4 10">4.2.1.1</ecNumber>
    </recommendedName>
</protein>
<dbReference type="InterPro" id="IPR001148">
    <property type="entry name" value="CA_dom"/>
</dbReference>
<feature type="signal peptide" evidence="10">
    <location>
        <begin position="1"/>
        <end position="20"/>
    </location>
</feature>
<evidence type="ECO:0000259" key="12">
    <source>
        <dbReference type="PROSITE" id="PS51144"/>
    </source>
</evidence>
<reference evidence="14" key="1">
    <citation type="submission" date="2025-08" db="UniProtKB">
        <authorList>
            <consortium name="RefSeq"/>
        </authorList>
    </citation>
    <scope>IDENTIFICATION</scope>
    <source>
        <tissue evidence="14">Whole sample</tissue>
    </source>
</reference>
<feature type="compositionally biased region" description="Acidic residues" evidence="11">
    <location>
        <begin position="205"/>
        <end position="214"/>
    </location>
</feature>
<accession>A0A8B8ESQ8</accession>
<organism evidence="13 14">
    <name type="scientific">Crassostrea virginica</name>
    <name type="common">Eastern oyster</name>
    <dbReference type="NCBI Taxonomy" id="6565"/>
    <lineage>
        <taxon>Eukaryota</taxon>
        <taxon>Metazoa</taxon>
        <taxon>Spiralia</taxon>
        <taxon>Lophotrochozoa</taxon>
        <taxon>Mollusca</taxon>
        <taxon>Bivalvia</taxon>
        <taxon>Autobranchia</taxon>
        <taxon>Pteriomorphia</taxon>
        <taxon>Ostreida</taxon>
        <taxon>Ostreoidea</taxon>
        <taxon>Ostreidae</taxon>
        <taxon>Crassostrea</taxon>
    </lineage>
</organism>
<feature type="compositionally biased region" description="Basic and acidic residues" evidence="11">
    <location>
        <begin position="215"/>
        <end position="235"/>
    </location>
</feature>
<dbReference type="InterPro" id="IPR036398">
    <property type="entry name" value="CA_dom_sf"/>
</dbReference>
<gene>
    <name evidence="14" type="primary">LOC111136431</name>
</gene>
<evidence type="ECO:0000256" key="2">
    <source>
        <dbReference type="ARBA" id="ARBA00004613"/>
    </source>
</evidence>
<dbReference type="SUPFAM" id="SSF51069">
    <property type="entry name" value="Carbonic anhydrase"/>
    <property type="match status" value="1"/>
</dbReference>
<keyword evidence="6 10" id="KW-0479">Metal-binding</keyword>
<keyword evidence="7 10" id="KW-0862">Zinc</keyword>